<keyword evidence="6" id="KW-0966">Cell projection</keyword>
<dbReference type="eggNOG" id="COG1344">
    <property type="taxonomic scope" value="Bacteria"/>
</dbReference>
<comment type="subcellular location">
    <subcellularLocation>
        <location evidence="1">Bacterial flagellum</location>
    </subcellularLocation>
</comment>
<dbReference type="Proteomes" id="UP000005435">
    <property type="component" value="Chromosome"/>
</dbReference>
<evidence type="ECO:0000313" key="7">
    <source>
        <dbReference type="Proteomes" id="UP000005435"/>
    </source>
</evidence>
<keyword evidence="7" id="KW-1185">Reference proteome</keyword>
<name>G8LTM2_ACECE</name>
<evidence type="ECO:0000313" key="6">
    <source>
        <dbReference type="EMBL" id="AEV70532.1"/>
    </source>
</evidence>
<dbReference type="SUPFAM" id="SSF64518">
    <property type="entry name" value="Phase 1 flagellin"/>
    <property type="match status" value="1"/>
</dbReference>
<keyword evidence="6" id="KW-0969">Cilium</keyword>
<sequence>MRITNNMIINNMISNIGRNLARLETYQRKMATGKKISVPSDDPVVAARALKLRTDVSMINQYKTNVEDAMSWLEITESSLANVGEILQRARELAVQGSSDTATAEDTKKIADEIEQLKVQLIQIANATYAGRYIFSGFKTDTKLLDDDGNFLIDVSNSESIMYEIGISDKINVNVVGCQLFNDGTDATAGDPAKLIQNMNDFINALVIGDKNLISDCLTKFDKDINNLLAIRSSVGARYNRLELTKDRLENDLLNFTALMSENEDVDQAENIMLLKNEENVYKASLSAGASIMQTSLIDFLR</sequence>
<organism evidence="6 7">
    <name type="scientific">Acetivibrio clariflavus (strain DSM 19732 / NBRC 101661 / EBR45)</name>
    <name type="common">Clostridium clariflavum</name>
    <dbReference type="NCBI Taxonomy" id="720554"/>
    <lineage>
        <taxon>Bacteria</taxon>
        <taxon>Bacillati</taxon>
        <taxon>Bacillota</taxon>
        <taxon>Clostridia</taxon>
        <taxon>Eubacteriales</taxon>
        <taxon>Oscillospiraceae</taxon>
        <taxon>Acetivibrio</taxon>
    </lineage>
</organism>
<keyword evidence="6" id="KW-0282">Flagellum</keyword>
<evidence type="ECO:0000256" key="1">
    <source>
        <dbReference type="ARBA" id="ARBA00004365"/>
    </source>
</evidence>
<dbReference type="PANTHER" id="PTHR42792">
    <property type="entry name" value="FLAGELLIN"/>
    <property type="match status" value="1"/>
</dbReference>
<dbReference type="GO" id="GO:0005198">
    <property type="term" value="F:structural molecule activity"/>
    <property type="evidence" value="ECO:0007669"/>
    <property type="project" value="InterPro"/>
</dbReference>
<reference evidence="7" key="1">
    <citation type="submission" date="2011-12" db="EMBL/GenBank/DDBJ databases">
        <title>Complete sequence of Clostridium clariflavum DSM 19732.</title>
        <authorList>
            <consortium name="US DOE Joint Genome Institute"/>
            <person name="Lucas S."/>
            <person name="Han J."/>
            <person name="Lapidus A."/>
            <person name="Cheng J.-F."/>
            <person name="Goodwin L."/>
            <person name="Pitluck S."/>
            <person name="Peters L."/>
            <person name="Teshima H."/>
            <person name="Detter J.C."/>
            <person name="Han C."/>
            <person name="Tapia R."/>
            <person name="Land M."/>
            <person name="Hauser L."/>
            <person name="Kyrpides N."/>
            <person name="Ivanova N."/>
            <person name="Pagani I."/>
            <person name="Kitzmiller T."/>
            <person name="Lynd L."/>
            <person name="Izquierdo J."/>
            <person name="Woyke T."/>
        </authorList>
    </citation>
    <scope>NUCLEOTIDE SEQUENCE [LARGE SCALE GENOMIC DNA]</scope>
    <source>
        <strain evidence="7">DSM 19732 / NBRC 101661 / EBR45</strain>
    </source>
</reference>
<dbReference type="RefSeq" id="WP_014257029.1">
    <property type="nucleotide sequence ID" value="NC_016627.1"/>
</dbReference>
<gene>
    <name evidence="6" type="ordered locus">Clocl_4098</name>
</gene>
<dbReference type="KEGG" id="ccl:Clocl_4098"/>
<dbReference type="PANTHER" id="PTHR42792:SF1">
    <property type="entry name" value="FLAGELLAR HOOK-ASSOCIATED PROTEIN 3"/>
    <property type="match status" value="1"/>
</dbReference>
<dbReference type="EMBL" id="CP003065">
    <property type="protein sequence ID" value="AEV70532.1"/>
    <property type="molecule type" value="Genomic_DNA"/>
</dbReference>
<dbReference type="NCBIfam" id="TIGR02550">
    <property type="entry name" value="flagell_flgL"/>
    <property type="match status" value="1"/>
</dbReference>
<dbReference type="GO" id="GO:0071973">
    <property type="term" value="P:bacterial-type flagellum-dependent cell motility"/>
    <property type="evidence" value="ECO:0007669"/>
    <property type="project" value="InterPro"/>
</dbReference>
<dbReference type="HOGENOM" id="CLU_024437_2_1_9"/>
<reference evidence="6 7" key="2">
    <citation type="journal article" date="2012" name="Stand. Genomic Sci.">
        <title>Complete Genome Sequence of Clostridium clariflavum DSM 19732.</title>
        <authorList>
            <person name="Izquierdo J.A."/>
            <person name="Goodwin L."/>
            <person name="Davenport K.W."/>
            <person name="Teshima H."/>
            <person name="Bruce D."/>
            <person name="Detter C."/>
            <person name="Tapia R."/>
            <person name="Han S."/>
            <person name="Land M."/>
            <person name="Hauser L."/>
            <person name="Jeffries C.D."/>
            <person name="Han J."/>
            <person name="Pitluck S."/>
            <person name="Nolan M."/>
            <person name="Chen A."/>
            <person name="Huntemann M."/>
            <person name="Mavromatis K."/>
            <person name="Mikhailova N."/>
            <person name="Liolios K."/>
            <person name="Woyke T."/>
            <person name="Lynd L.R."/>
        </authorList>
    </citation>
    <scope>NUCLEOTIDE SEQUENCE [LARGE SCALE GENOMIC DNA]</scope>
    <source>
        <strain evidence="7">DSM 19732 / NBRC 101661 / EBR45</strain>
    </source>
</reference>
<comment type="similarity">
    <text evidence="2">Belongs to the bacterial flagellin family.</text>
</comment>
<dbReference type="AlphaFoldDB" id="G8LTM2"/>
<evidence type="ECO:0000256" key="2">
    <source>
        <dbReference type="ARBA" id="ARBA00005709"/>
    </source>
</evidence>
<keyword evidence="3" id="KW-0975">Bacterial flagellum</keyword>
<accession>G8LTM2</accession>
<evidence type="ECO:0000256" key="3">
    <source>
        <dbReference type="ARBA" id="ARBA00023143"/>
    </source>
</evidence>
<dbReference type="Gene3D" id="1.20.1330.10">
    <property type="entry name" value="f41 fragment of flagellin, N-terminal domain"/>
    <property type="match status" value="1"/>
</dbReference>
<evidence type="ECO:0000259" key="5">
    <source>
        <dbReference type="Pfam" id="PF00700"/>
    </source>
</evidence>
<dbReference type="InterPro" id="IPR046358">
    <property type="entry name" value="Flagellin_C"/>
</dbReference>
<dbReference type="Pfam" id="PF00700">
    <property type="entry name" value="Flagellin_C"/>
    <property type="match status" value="1"/>
</dbReference>
<proteinExistence type="inferred from homology"/>
<dbReference type="InterPro" id="IPR001029">
    <property type="entry name" value="Flagellin_N"/>
</dbReference>
<dbReference type="Pfam" id="PF00669">
    <property type="entry name" value="Flagellin_N"/>
    <property type="match status" value="1"/>
</dbReference>
<evidence type="ECO:0000259" key="4">
    <source>
        <dbReference type="Pfam" id="PF00669"/>
    </source>
</evidence>
<feature type="domain" description="Flagellin N-terminal" evidence="4">
    <location>
        <begin position="3"/>
        <end position="140"/>
    </location>
</feature>
<dbReference type="GO" id="GO:0009424">
    <property type="term" value="C:bacterial-type flagellum hook"/>
    <property type="evidence" value="ECO:0007669"/>
    <property type="project" value="InterPro"/>
</dbReference>
<dbReference type="STRING" id="720554.Clocl_4098"/>
<dbReference type="OrthoDB" id="9758307at2"/>
<dbReference type="InterPro" id="IPR013384">
    <property type="entry name" value="Flagell_FlgL"/>
</dbReference>
<protein>
    <submittedName>
        <fullName evidence="6">Flagellar hook-associated protein 3</fullName>
    </submittedName>
</protein>
<dbReference type="InterPro" id="IPR001492">
    <property type="entry name" value="Flagellin"/>
</dbReference>
<feature type="domain" description="Flagellin C-terminal" evidence="5">
    <location>
        <begin position="219"/>
        <end position="301"/>
    </location>
</feature>